<organism evidence="1">
    <name type="scientific">Rhizophora mucronata</name>
    <name type="common">Asiatic mangrove</name>
    <dbReference type="NCBI Taxonomy" id="61149"/>
    <lineage>
        <taxon>Eukaryota</taxon>
        <taxon>Viridiplantae</taxon>
        <taxon>Streptophyta</taxon>
        <taxon>Embryophyta</taxon>
        <taxon>Tracheophyta</taxon>
        <taxon>Spermatophyta</taxon>
        <taxon>Magnoliopsida</taxon>
        <taxon>eudicotyledons</taxon>
        <taxon>Gunneridae</taxon>
        <taxon>Pentapetalae</taxon>
        <taxon>rosids</taxon>
        <taxon>fabids</taxon>
        <taxon>Malpighiales</taxon>
        <taxon>Rhizophoraceae</taxon>
        <taxon>Rhizophora</taxon>
    </lineage>
</organism>
<proteinExistence type="predicted"/>
<accession>A0A2P2PYZ2</accession>
<evidence type="ECO:0000313" key="1">
    <source>
        <dbReference type="EMBL" id="MBX59940.1"/>
    </source>
</evidence>
<dbReference type="EMBL" id="GGEC01079456">
    <property type="protein sequence ID" value="MBX59940.1"/>
    <property type="molecule type" value="Transcribed_RNA"/>
</dbReference>
<dbReference type="AlphaFoldDB" id="A0A2P2PYZ2"/>
<sequence>MHVSDIIIDTIFCYICCYRYGSLKNTNQEARNK</sequence>
<protein>
    <submittedName>
        <fullName evidence="1">Uncharacterized protein</fullName>
    </submittedName>
</protein>
<name>A0A2P2PYZ2_RHIMU</name>
<reference evidence="1" key="1">
    <citation type="submission" date="2018-02" db="EMBL/GenBank/DDBJ databases">
        <title>Rhizophora mucronata_Transcriptome.</title>
        <authorList>
            <person name="Meera S.P."/>
            <person name="Sreeshan A."/>
            <person name="Augustine A."/>
        </authorList>
    </citation>
    <scope>NUCLEOTIDE SEQUENCE</scope>
    <source>
        <tissue evidence="1">Leaf</tissue>
    </source>
</reference>